<evidence type="ECO:0000256" key="5">
    <source>
        <dbReference type="PROSITE-ProRule" id="PRU01363"/>
    </source>
</evidence>
<dbReference type="InterPro" id="IPR057326">
    <property type="entry name" value="KR_dom"/>
</dbReference>
<dbReference type="PROSITE" id="PS52004">
    <property type="entry name" value="KS3_2"/>
    <property type="match status" value="2"/>
</dbReference>
<dbReference type="SMART" id="SM01294">
    <property type="entry name" value="PKS_PP_betabranch"/>
    <property type="match status" value="1"/>
</dbReference>
<evidence type="ECO:0000259" key="8">
    <source>
        <dbReference type="PROSITE" id="PS51118"/>
    </source>
</evidence>
<dbReference type="InterPro" id="IPR014030">
    <property type="entry name" value="Ketoacyl_synth_N"/>
</dbReference>
<dbReference type="OrthoDB" id="9778690at2"/>
<dbReference type="InterPro" id="IPR006162">
    <property type="entry name" value="Ppantetheine_attach_site"/>
</dbReference>
<dbReference type="FunFam" id="3.40.366.10:FF:000002">
    <property type="entry name" value="Probable polyketide synthase 2"/>
    <property type="match status" value="1"/>
</dbReference>
<evidence type="ECO:0000313" key="11">
    <source>
        <dbReference type="EMBL" id="RKT54433.1"/>
    </source>
</evidence>
<dbReference type="InterPro" id="IPR050091">
    <property type="entry name" value="PKS_NRPS_Biosynth_Enz"/>
</dbReference>
<dbReference type="GO" id="GO:0004315">
    <property type="term" value="F:3-oxoacyl-[acyl-carrier-protein] synthase activity"/>
    <property type="evidence" value="ECO:0007669"/>
    <property type="project" value="InterPro"/>
</dbReference>
<dbReference type="SUPFAM" id="SSF55048">
    <property type="entry name" value="Probable ACP-binding domain of malonyl-CoA ACP transacylase"/>
    <property type="match status" value="2"/>
</dbReference>
<dbReference type="InterPro" id="IPR016035">
    <property type="entry name" value="Acyl_Trfase/lysoPLipase"/>
</dbReference>
<evidence type="ECO:0000256" key="6">
    <source>
        <dbReference type="SAM" id="MobiDB-lite"/>
    </source>
</evidence>
<dbReference type="SUPFAM" id="SSF53901">
    <property type="entry name" value="Thiolase-like"/>
    <property type="match status" value="2"/>
</dbReference>
<dbReference type="InterPro" id="IPR036291">
    <property type="entry name" value="NAD(P)-bd_dom_sf"/>
</dbReference>
<feature type="active site" description="Proton donor; for dehydratase activity" evidence="5">
    <location>
        <position position="1056"/>
    </location>
</feature>
<dbReference type="SMART" id="SM00824">
    <property type="entry name" value="PKS_TE"/>
    <property type="match status" value="1"/>
</dbReference>
<dbReference type="InterPro" id="IPR002577">
    <property type="entry name" value="HTH_HxlR"/>
</dbReference>
<dbReference type="Proteomes" id="UP000282084">
    <property type="component" value="Unassembled WGS sequence"/>
</dbReference>
<dbReference type="InterPro" id="IPR049900">
    <property type="entry name" value="PKS_mFAS_DH"/>
</dbReference>
<dbReference type="GO" id="GO:0006633">
    <property type="term" value="P:fatty acid biosynthetic process"/>
    <property type="evidence" value="ECO:0007669"/>
    <property type="project" value="InterPro"/>
</dbReference>
<dbReference type="CDD" id="cd00833">
    <property type="entry name" value="PKS"/>
    <property type="match status" value="2"/>
</dbReference>
<dbReference type="SMART" id="SM00826">
    <property type="entry name" value="PKS_DH"/>
    <property type="match status" value="1"/>
</dbReference>
<feature type="region of interest" description="Disordered" evidence="6">
    <location>
        <begin position="2995"/>
        <end position="3057"/>
    </location>
</feature>
<dbReference type="InterPro" id="IPR016036">
    <property type="entry name" value="Malonyl_transacylase_ACP-bd"/>
</dbReference>
<sequence length="3057" mass="322413">MRNTSYASAGRRSGAIAVVGLSCRFAGAGNPDEFWHLLRTGRDVVGEVPADRAEPGGDTRRGSFLDHVDRFDPGFFRISPREAAHMDPRQRLALELGWEALEDARIVPTGLRGRSVGVFVGTIWDDFAQLLSRGGETGHTMPGVQRALIANRLSHFLGLTGPSMVVDTGQSSSLVALHLAVESLRSGESEAAIVGGVNISLLPRTSEVSAKWGGLLPDGRCYTFDARANGYVRGEGGGAVVLKPLAAALADGDRVYCVVRGSAVCHGGGSSVTVPDVAAQEEVLRRAYRDAEVDPALVGYVELHGTGTRVGDPVEAAALGAVVGTAAEERVLRVGSVKTNIGHLEGAAGIAGFIKLALSVWHRELPPSLNFRTPNPDIPLDELRLAVQDRLSPWPGGTLVAGVSSFGMGGANCHVVVSEQVAPQPTAAPVPASGEGRGPALVPWVLSGHTPAAVRAQASRLEQFLTGRDWSPVDVGFSLASTRAVLPHRAVVVGADRDELLTGLGSVTAETPSSGLAFAFPGQGAQRAGMGLELARTFPEFGEFYDEVLAAFDGEVRHAVATGERLHDTGITQPALFALSVALYRLVRSWGVSPDFLVGHSIGEIAAAHVAGVLSLGDAVGLVSARGRLMRALPVGGVMVAVGVSERDVVPLLSGGVGVAAVNGPASVVLAGDESQVSAVVSSLRDRGVRTKRLSVSHAFHSPLMDPMLDDFRRVLKSLTFREPELPIVSTLTGGLVTSELTDPEHWVRHAREAVRFADAVAVLEREGVRTFLELGPDGTLSALVPHCLAEPDASTALAALSGVKPEPDTFAAALAGVFTRGVQVDWKRAFPGARWIDLPTYAFQRERHWLEPTAGRDLTSAGLRPTEHPLVGTALDLADTGGHAFTGRLSLATHPWLADHAVLGSVVVPATAFVELALTAGAQVGCAAVRELTLTSPLVLPEDGSVVVQMTLTEPDDAGRRVLAVHSRQSDGEWTRHATGVLGPDHATVPVPAAWPDADELDLTDVYERLAEQGYRYGPAFQGLVAAWRDGDELFAEVDLDRPGEGFLLHPALLDAALHVLLPGVADDATGTRLPFSWSGVRLHAAGATRLRVRATRRGRDAVSLTIQDTAGAPVITVDELLWREAPAGGFGAGSLYEVRWRPLEPAGGVPPLFVASHGELAALAEVPEVVALPVTGTDPAGIALDTLEAVRLWLSDERFSASRLVLVTTGAAGDGPVEPAPATAWGLVRSAQTEHPGWLVLVDVDGTRASADALGAAVATGEPQVLLREGAAFAPELVRSPAVEPATLDGTVLITGGTGALGRSLARHLVRRHGVRDLVLLSRSGPDAPGAAELVAELAEAGARARVEACDAADRDALAGLLATVPADRPLKAVVHAAGVLDDGVVTALTPDRLLDVLRPKVDAAWNLHELTGDLDAFVVYSSVSGLIGAAGQANYAAANAYLDALAQHRRSRGLPGTALAWGLWEQSGGMSQNLADADVLRMARAGVGVLSHAEALDLFDRAIAADRALLAPLRVERSATAHPLLRGLFGRPPARRRTRPKPATNDLREHLTMVVRAQAAGVLGHADADALPLVKPFQELGFDSLMAVEFRNRLGAETDVPLPMSLVFDHPSPAAVVDLLVERLTGAGEPTPAVTAPTGVDDDPLVVVGMACRYPGGVVSAEGLWELVVGEGDAIGGFPSNRGWAADLYDPDPDVLGKSMTRSGGFLYGADEFDAGFFGISPREAVAMDPQQRLLLETAWEAFEHAGIDPYGVRGSNTAVFIGAMYHDYAPPVSQMPGELEGVLLTGNTASVISGRLSYMFDLTGPTATVDTACSSSLVALHLAAKALRSGECDLALVGGVTVMSTPGTFVEFSRQRGLAPDGRSKSFSADADGTGWGEGVGLLLVERLSDARRNGHRALAVVRGTAVNQDGASNGLTAPNGRSQQRVITRALADARLSPRDVQVVEAHGTGTRLGDPIEAEALLATYGRDRDEPLWLGSLKSNIGHTQAAAGVAGVIKMIMAMRYGVLPRTLHVTEPTPHVDWSSGRVELLTEAREWVVEGPRRAAVSSFGISGTNAHVVLEEPPAAEPEPEPVDLPATPWVLSGHSAEAVRAQAAKLRDFLDGSDWHPGEVGHALATTRAVLDHRAVVVGRDRDELLAGLDAVAEGGTRPAREREKVVFVFPGQGSQWIGMAVELLDASPVFAEAMAECERALAPHTGWRLAQVLRSGGFDRVDVLQPVLFAIMVSLARLWESVGVTPAAVVGHSQGEIAAAHVAGALSLEDAARVVALRSRALSAIAGHGGMLSVPLPVDRTVDLLADWSGRLSVAAVNGPHATVVAGDVEAVTGLHDRLRAEDVRARIIPVDYASHSPHVEAVRDRLLADLADLEPTASDVPFHSTVTAARLDTTGLDADYWYRNLREPVRLQEAVEGLIGGKHVVFVEVSPHPVLVTAVRDTAEALDVDATVVGSLRRDSGGFDEFLRAAGALFADGGNVTWRELFTGLRRAELPTYAFQRRRYWLDGGGVHVPAPRRAEEPELRSRLAGLTGPARTEVIAEVVSRELVSALGRQEGGIGAGDTFTELGLNSLSALELRTRLNALTGARLPATALFDHPTVDGLAGVIDELVGEVVPEEAAEPVEPVPVQGAGRALVPLFEGARATGRIGEALELLALAADLRPEGAGRRRREAVRFGGDGAEHALVCLPSFVAPASPYQFARFAAVFRGERPVHAVTARGYAAGESLPTSVADVVADHLDVVPRVVGDDPFVLVGYLSGGWLAQAVAAGSARRRPAAVVLLDTFLPDDDEIRLIQATLFDELAGKPEVAELVDDATLTAMGRHLRLFRGWSPEPVDVPTLVVRAADLPGAPPERSVWPLPHDVVTVPGTHVSLIDEHAAAAGEAVRDWLRSVIDYCTLEVAMTVLGGIWKLSILKYLFRGTLRFGELNRMMPDITPRMLTRQLRELEEDGLVRRTVYREVPPKVEYSLTEVGLSLKDLAEQLEEWGNWYRDKMRGPRAGEARGPLEPGRQAGEPDDSASSAGRSASTAAAGLSSTAVDTARSSSADATTAPVKEKLAS</sequence>
<dbReference type="InterPro" id="IPR020806">
    <property type="entry name" value="PKS_PP-bd"/>
</dbReference>
<reference evidence="11 12" key="1">
    <citation type="submission" date="2018-10" db="EMBL/GenBank/DDBJ databases">
        <title>Sequencing the genomes of 1000 actinobacteria strains.</title>
        <authorList>
            <person name="Klenk H.-P."/>
        </authorList>
    </citation>
    <scope>NUCLEOTIDE SEQUENCE [LARGE SCALE GENOMIC DNA]</scope>
    <source>
        <strain evidence="11 12">DSM 43800</strain>
    </source>
</reference>
<dbReference type="Gene3D" id="3.40.47.10">
    <property type="match status" value="2"/>
</dbReference>
<feature type="domain" description="Carrier" evidence="7">
    <location>
        <begin position="1552"/>
        <end position="1627"/>
    </location>
</feature>
<dbReference type="InterPro" id="IPR029058">
    <property type="entry name" value="AB_hydrolase_fold"/>
</dbReference>
<dbReference type="InterPro" id="IPR001227">
    <property type="entry name" value="Ac_transferase_dom_sf"/>
</dbReference>
<feature type="compositionally biased region" description="Low complexity" evidence="6">
    <location>
        <begin position="3016"/>
        <end position="3049"/>
    </location>
</feature>
<dbReference type="InterPro" id="IPR016039">
    <property type="entry name" value="Thiolase-like"/>
</dbReference>
<keyword evidence="3" id="KW-0808">Transferase</keyword>
<dbReference type="Pfam" id="PF01638">
    <property type="entry name" value="HxlR"/>
    <property type="match status" value="1"/>
</dbReference>
<dbReference type="InterPro" id="IPR036736">
    <property type="entry name" value="ACP-like_sf"/>
</dbReference>
<dbReference type="InterPro" id="IPR036388">
    <property type="entry name" value="WH-like_DNA-bd_sf"/>
</dbReference>
<feature type="domain" description="PKS/mFAS DH" evidence="10">
    <location>
        <begin position="869"/>
        <end position="1133"/>
    </location>
</feature>
<keyword evidence="12" id="KW-1185">Reference proteome</keyword>
<dbReference type="SUPFAM" id="SSF53474">
    <property type="entry name" value="alpha/beta-Hydrolases"/>
    <property type="match status" value="1"/>
</dbReference>
<dbReference type="SUPFAM" id="SSF52151">
    <property type="entry name" value="FabD/lysophospholipase-like"/>
    <property type="match status" value="2"/>
</dbReference>
<dbReference type="InterPro" id="IPR009081">
    <property type="entry name" value="PP-bd_ACP"/>
</dbReference>
<dbReference type="InterPro" id="IPR014043">
    <property type="entry name" value="Acyl_transferase_dom"/>
</dbReference>
<dbReference type="Gene3D" id="3.40.366.10">
    <property type="entry name" value="Malonyl-Coenzyme A Acyl Carrier Protein, domain 2"/>
    <property type="match status" value="2"/>
</dbReference>
<dbReference type="InterPro" id="IPR011991">
    <property type="entry name" value="ArsR-like_HTH"/>
</dbReference>
<dbReference type="PROSITE" id="PS00012">
    <property type="entry name" value="PHOSPHOPANTETHEINE"/>
    <property type="match status" value="1"/>
</dbReference>
<dbReference type="InterPro" id="IPR049552">
    <property type="entry name" value="PKS_DH_N"/>
</dbReference>
<feature type="domain" description="Ketosynthase family 3 (KS3)" evidence="9">
    <location>
        <begin position="1645"/>
        <end position="2067"/>
    </location>
</feature>
<dbReference type="PANTHER" id="PTHR43775">
    <property type="entry name" value="FATTY ACID SYNTHASE"/>
    <property type="match status" value="1"/>
</dbReference>
<dbReference type="SUPFAM" id="SSF46785">
    <property type="entry name" value="Winged helix' DNA-binding domain"/>
    <property type="match status" value="1"/>
</dbReference>
<feature type="domain" description="Carrier" evidence="7">
    <location>
        <begin position="2533"/>
        <end position="2610"/>
    </location>
</feature>
<evidence type="ECO:0000259" key="9">
    <source>
        <dbReference type="PROSITE" id="PS52004"/>
    </source>
</evidence>
<dbReference type="Gene3D" id="3.10.129.110">
    <property type="entry name" value="Polyketide synthase dehydratase"/>
    <property type="match status" value="1"/>
</dbReference>
<dbReference type="InterPro" id="IPR036390">
    <property type="entry name" value="WH_DNA-bd_sf"/>
</dbReference>
<feature type="active site" description="Proton acceptor; for dehydratase activity" evidence="5">
    <location>
        <position position="901"/>
    </location>
</feature>
<dbReference type="PROSITE" id="PS00606">
    <property type="entry name" value="KS3_1"/>
    <property type="match status" value="1"/>
</dbReference>
<dbReference type="Gene3D" id="3.40.50.1820">
    <property type="entry name" value="alpha/beta hydrolase"/>
    <property type="match status" value="1"/>
</dbReference>
<dbReference type="Pfam" id="PF22953">
    <property type="entry name" value="SpnB_Rossmann"/>
    <property type="match status" value="1"/>
</dbReference>
<dbReference type="CDD" id="cd08956">
    <property type="entry name" value="KR_3_FAS_SDR_x"/>
    <property type="match status" value="1"/>
</dbReference>
<protein>
    <submittedName>
        <fullName evidence="11">HxlR family transcriptional regulator</fullName>
    </submittedName>
</protein>
<dbReference type="SMART" id="SM00827">
    <property type="entry name" value="PKS_AT"/>
    <property type="match status" value="2"/>
</dbReference>
<dbReference type="Pfam" id="PF16197">
    <property type="entry name" value="KAsynt_C_assoc"/>
    <property type="match status" value="2"/>
</dbReference>
<dbReference type="Pfam" id="PF00550">
    <property type="entry name" value="PP-binding"/>
    <property type="match status" value="2"/>
</dbReference>
<keyword evidence="2" id="KW-0597">Phosphoprotein</keyword>
<dbReference type="Pfam" id="PF02801">
    <property type="entry name" value="Ketoacyl-synt_C"/>
    <property type="match status" value="2"/>
</dbReference>
<feature type="region of interest" description="N-terminal hotdog fold" evidence="5">
    <location>
        <begin position="869"/>
        <end position="990"/>
    </location>
</feature>
<dbReference type="InterPro" id="IPR001031">
    <property type="entry name" value="Thioesterase"/>
</dbReference>
<feature type="domain" description="HTH hxlR-type" evidence="8">
    <location>
        <begin position="2895"/>
        <end position="2993"/>
    </location>
</feature>
<dbReference type="PROSITE" id="PS51118">
    <property type="entry name" value="HTH_HXLR"/>
    <property type="match status" value="1"/>
</dbReference>
<gene>
    <name evidence="11" type="ORF">C8E97_3055</name>
</gene>
<dbReference type="SUPFAM" id="SSF51735">
    <property type="entry name" value="NAD(P)-binding Rossmann-fold domains"/>
    <property type="match status" value="2"/>
</dbReference>
<dbReference type="Pfam" id="PF08659">
    <property type="entry name" value="KR"/>
    <property type="match status" value="1"/>
</dbReference>
<dbReference type="InterPro" id="IPR042104">
    <property type="entry name" value="PKS_dehydratase_sf"/>
</dbReference>
<evidence type="ECO:0000259" key="7">
    <source>
        <dbReference type="PROSITE" id="PS50075"/>
    </source>
</evidence>
<dbReference type="InterPro" id="IPR020841">
    <property type="entry name" value="PKS_Beta-ketoAc_synthase_dom"/>
</dbReference>
<proteinExistence type="predicted"/>
<organism evidence="11 12">
    <name type="scientific">Saccharothrix australiensis</name>
    <dbReference type="NCBI Taxonomy" id="2072"/>
    <lineage>
        <taxon>Bacteria</taxon>
        <taxon>Bacillati</taxon>
        <taxon>Actinomycetota</taxon>
        <taxon>Actinomycetes</taxon>
        <taxon>Pseudonocardiales</taxon>
        <taxon>Pseudonocardiaceae</taxon>
        <taxon>Saccharothrix</taxon>
    </lineage>
</organism>
<dbReference type="EMBL" id="RBXO01000001">
    <property type="protein sequence ID" value="RKT54433.1"/>
    <property type="molecule type" value="Genomic_DNA"/>
</dbReference>
<dbReference type="GO" id="GO:0004312">
    <property type="term" value="F:fatty acid synthase activity"/>
    <property type="evidence" value="ECO:0007669"/>
    <property type="project" value="TreeGrafter"/>
</dbReference>
<keyword evidence="1" id="KW-0596">Phosphopantetheine</keyword>
<evidence type="ECO:0000313" key="12">
    <source>
        <dbReference type="Proteomes" id="UP000282084"/>
    </source>
</evidence>
<dbReference type="InterPro" id="IPR020807">
    <property type="entry name" value="PKS_DH"/>
</dbReference>
<comment type="caution">
    <text evidence="11">The sequence shown here is derived from an EMBL/GenBank/DDBJ whole genome shotgun (WGS) entry which is preliminary data.</text>
</comment>
<dbReference type="InterPro" id="IPR013968">
    <property type="entry name" value="PKS_KR"/>
</dbReference>
<dbReference type="Gene3D" id="3.30.70.3290">
    <property type="match status" value="2"/>
</dbReference>
<dbReference type="SMART" id="SM00823">
    <property type="entry name" value="PKS_PP"/>
    <property type="match status" value="2"/>
</dbReference>
<dbReference type="InterPro" id="IPR055123">
    <property type="entry name" value="SpnB-like_Rossmann"/>
</dbReference>
<dbReference type="InterPro" id="IPR032821">
    <property type="entry name" value="PKS_assoc"/>
</dbReference>
<dbReference type="SMART" id="SM00825">
    <property type="entry name" value="PKS_KS"/>
    <property type="match status" value="2"/>
</dbReference>
<accession>A0A495W115</accession>
<dbReference type="Pfam" id="PF00109">
    <property type="entry name" value="ketoacyl-synt"/>
    <property type="match status" value="2"/>
</dbReference>
<dbReference type="GO" id="GO:0031177">
    <property type="term" value="F:phosphopantetheine binding"/>
    <property type="evidence" value="ECO:0007669"/>
    <property type="project" value="InterPro"/>
</dbReference>
<dbReference type="PROSITE" id="PS51257">
    <property type="entry name" value="PROKAR_LIPOPROTEIN"/>
    <property type="match status" value="1"/>
</dbReference>
<dbReference type="SUPFAM" id="SSF47336">
    <property type="entry name" value="ACP-like"/>
    <property type="match status" value="2"/>
</dbReference>
<dbReference type="InterPro" id="IPR049551">
    <property type="entry name" value="PKS_DH_C"/>
</dbReference>
<evidence type="ECO:0000256" key="3">
    <source>
        <dbReference type="ARBA" id="ARBA00022679"/>
    </source>
</evidence>
<dbReference type="InterPro" id="IPR014031">
    <property type="entry name" value="Ketoacyl_synth_C"/>
</dbReference>
<dbReference type="CDD" id="cd00090">
    <property type="entry name" value="HTH_ARSR"/>
    <property type="match status" value="1"/>
</dbReference>
<dbReference type="InterPro" id="IPR018201">
    <property type="entry name" value="Ketoacyl_synth_AS"/>
</dbReference>
<dbReference type="Pfam" id="PF21089">
    <property type="entry name" value="PKS_DH_N"/>
    <property type="match status" value="1"/>
</dbReference>
<dbReference type="InterPro" id="IPR020802">
    <property type="entry name" value="TesA-like"/>
</dbReference>
<evidence type="ECO:0000256" key="1">
    <source>
        <dbReference type="ARBA" id="ARBA00022450"/>
    </source>
</evidence>
<dbReference type="RefSeq" id="WP_121006069.1">
    <property type="nucleotide sequence ID" value="NZ_RBXO01000001.1"/>
</dbReference>
<feature type="region of interest" description="C-terminal hotdog fold" evidence="5">
    <location>
        <begin position="999"/>
        <end position="1133"/>
    </location>
</feature>
<evidence type="ECO:0000256" key="4">
    <source>
        <dbReference type="ARBA" id="ARBA00023315"/>
    </source>
</evidence>
<dbReference type="SMART" id="SM00822">
    <property type="entry name" value="PKS_KR"/>
    <property type="match status" value="1"/>
</dbReference>
<dbReference type="PANTHER" id="PTHR43775:SF51">
    <property type="entry name" value="INACTIVE PHENOLPHTHIOCEROL SYNTHESIS POLYKETIDE SYNTHASE TYPE I PKS1-RELATED"/>
    <property type="match status" value="1"/>
</dbReference>
<keyword evidence="4" id="KW-0012">Acyltransferase</keyword>
<evidence type="ECO:0000256" key="2">
    <source>
        <dbReference type="ARBA" id="ARBA00022553"/>
    </source>
</evidence>
<dbReference type="Pfam" id="PF00698">
    <property type="entry name" value="Acyl_transf_1"/>
    <property type="match status" value="2"/>
</dbReference>
<dbReference type="FunFam" id="3.40.47.10:FF:000019">
    <property type="entry name" value="Polyketide synthase type I"/>
    <property type="match status" value="1"/>
</dbReference>
<dbReference type="Gene3D" id="1.10.10.10">
    <property type="entry name" value="Winged helix-like DNA-binding domain superfamily/Winged helix DNA-binding domain"/>
    <property type="match status" value="1"/>
</dbReference>
<dbReference type="Gene3D" id="1.10.1200.10">
    <property type="entry name" value="ACP-like"/>
    <property type="match status" value="2"/>
</dbReference>
<evidence type="ECO:0000259" key="10">
    <source>
        <dbReference type="PROSITE" id="PS52019"/>
    </source>
</evidence>
<dbReference type="PROSITE" id="PS50075">
    <property type="entry name" value="CARRIER"/>
    <property type="match status" value="2"/>
</dbReference>
<dbReference type="Pfam" id="PF00975">
    <property type="entry name" value="Thioesterase"/>
    <property type="match status" value="1"/>
</dbReference>
<dbReference type="PROSITE" id="PS52019">
    <property type="entry name" value="PKS_MFAS_DH"/>
    <property type="match status" value="1"/>
</dbReference>
<name>A0A495W115_9PSEU</name>
<dbReference type="Gene3D" id="3.40.50.720">
    <property type="entry name" value="NAD(P)-binding Rossmann-like Domain"/>
    <property type="match status" value="1"/>
</dbReference>
<feature type="domain" description="Ketosynthase family 3 (KS3)" evidence="9">
    <location>
        <begin position="13"/>
        <end position="419"/>
    </location>
</feature>
<dbReference type="Pfam" id="PF14765">
    <property type="entry name" value="PS-DH"/>
    <property type="match status" value="1"/>
</dbReference>